<keyword evidence="3 6" id="KW-0863">Zinc-finger</keyword>
<feature type="compositionally biased region" description="Low complexity" evidence="7">
    <location>
        <begin position="393"/>
        <end position="415"/>
    </location>
</feature>
<dbReference type="SUPFAM" id="SSF57903">
    <property type="entry name" value="FYVE/PHD zinc finger"/>
    <property type="match status" value="1"/>
</dbReference>
<comment type="subcellular location">
    <subcellularLocation>
        <location evidence="1">Nucleus</location>
    </subcellularLocation>
</comment>
<evidence type="ECO:0000313" key="10">
    <source>
        <dbReference type="Proteomes" id="UP001172684"/>
    </source>
</evidence>
<reference evidence="9" key="1">
    <citation type="submission" date="2022-10" db="EMBL/GenBank/DDBJ databases">
        <title>Culturing micro-colonial fungi from biological soil crusts in the Mojave desert and describing Neophaeococcomyces mojavensis, and introducing the new genera and species Taxawa tesnikishii.</title>
        <authorList>
            <person name="Kurbessoian T."/>
            <person name="Stajich J.E."/>
        </authorList>
    </citation>
    <scope>NUCLEOTIDE SEQUENCE</scope>
    <source>
        <strain evidence="9">TK_1</strain>
    </source>
</reference>
<feature type="domain" description="PHD-type" evidence="8">
    <location>
        <begin position="231"/>
        <end position="287"/>
    </location>
</feature>
<keyword evidence="4" id="KW-0862">Zinc</keyword>
<dbReference type="PANTHER" id="PTHR12628">
    <property type="entry name" value="POLYCOMB-LIKE TRANSCRIPTION FACTOR"/>
    <property type="match status" value="1"/>
</dbReference>
<dbReference type="Proteomes" id="UP001172684">
    <property type="component" value="Unassembled WGS sequence"/>
</dbReference>
<feature type="compositionally biased region" description="Pro residues" evidence="7">
    <location>
        <begin position="377"/>
        <end position="392"/>
    </location>
</feature>
<keyword evidence="5" id="KW-0539">Nucleus</keyword>
<dbReference type="SMART" id="SM00249">
    <property type="entry name" value="PHD"/>
    <property type="match status" value="1"/>
</dbReference>
<dbReference type="InterPro" id="IPR001965">
    <property type="entry name" value="Znf_PHD"/>
</dbReference>
<feature type="compositionally biased region" description="Polar residues" evidence="7">
    <location>
        <begin position="202"/>
        <end position="215"/>
    </location>
</feature>
<dbReference type="Gene3D" id="3.30.40.10">
    <property type="entry name" value="Zinc/RING finger domain, C3HC4 (zinc finger)"/>
    <property type="match status" value="1"/>
</dbReference>
<feature type="compositionally biased region" description="Pro residues" evidence="7">
    <location>
        <begin position="416"/>
        <end position="425"/>
    </location>
</feature>
<comment type="caution">
    <text evidence="9">The sequence shown here is derived from an EMBL/GenBank/DDBJ whole genome shotgun (WGS) entry which is preliminary data.</text>
</comment>
<organism evidence="9 10">
    <name type="scientific">Coniosporium apollinis</name>
    <dbReference type="NCBI Taxonomy" id="61459"/>
    <lineage>
        <taxon>Eukaryota</taxon>
        <taxon>Fungi</taxon>
        <taxon>Dikarya</taxon>
        <taxon>Ascomycota</taxon>
        <taxon>Pezizomycotina</taxon>
        <taxon>Dothideomycetes</taxon>
        <taxon>Dothideomycetes incertae sedis</taxon>
        <taxon>Coniosporium</taxon>
    </lineage>
</organism>
<keyword evidence="2" id="KW-0479">Metal-binding</keyword>
<dbReference type="PANTHER" id="PTHR12628:SF10">
    <property type="entry name" value="HOMEOBOX DOMAIN-CONTAINING PROTEIN"/>
    <property type="match status" value="1"/>
</dbReference>
<protein>
    <recommendedName>
        <fullName evidence="8">PHD-type domain-containing protein</fullName>
    </recommendedName>
</protein>
<dbReference type="InterPro" id="IPR019786">
    <property type="entry name" value="Zinc_finger_PHD-type_CS"/>
</dbReference>
<evidence type="ECO:0000256" key="7">
    <source>
        <dbReference type="SAM" id="MobiDB-lite"/>
    </source>
</evidence>
<evidence type="ECO:0000256" key="6">
    <source>
        <dbReference type="PROSITE-ProRule" id="PRU00146"/>
    </source>
</evidence>
<proteinExistence type="predicted"/>
<feature type="compositionally biased region" description="Basic residues" evidence="7">
    <location>
        <begin position="151"/>
        <end position="168"/>
    </location>
</feature>
<accession>A0ABQ9NR22</accession>
<feature type="compositionally biased region" description="Polar residues" evidence="7">
    <location>
        <begin position="41"/>
        <end position="61"/>
    </location>
</feature>
<dbReference type="CDD" id="cd15502">
    <property type="entry name" value="PHD_Phf1p_Phf2p_like"/>
    <property type="match status" value="1"/>
</dbReference>
<sequence>MSAMESSAVTSTSPQPTASTSASSAPQSQPPINPPPNAPSDYQNANPNTPNGSTNAASPFPQYSASTAEILKRVSANALGTQGWQAAREQVLKSMVTTESIATPPPAPTASKRGRGGSRGGSAAKTDAAVGGNGASSSAASSSPAVGRGRGGGRGRGRGGGRGGKRKRANSEEVSDDANDSDVSNSYTPLPSATRSGRAVNKPTQYVPTLPSPSADSAKKRRKTNRKPSEASLCKICLRGTSPNNNMIVFCDACNTPYHQYCHDPPIPREVVQKVEAEWYCAACVRSREATVAAAAAQAVGGLVAGENLTADEKRAYFSTLPPAALISLLVEASTINPSLALFPPDLKRVNPTISGADNPPGASTALPQNPSHPAATPLPTPAPSSAAPPPTNYTTAAPLAPGVTAPVSSSTTTQPQPPPPPPLDPALNAPAASTSTANPPSADAEADAEYEQEADHYSDDPPAHYPKPGNGLAATMRPEAEDLHWLVDDNSEVFQHLYRENDTQGALLGGGGGSGGAGAGTGA</sequence>
<keyword evidence="10" id="KW-1185">Reference proteome</keyword>
<evidence type="ECO:0000256" key="1">
    <source>
        <dbReference type="ARBA" id="ARBA00004123"/>
    </source>
</evidence>
<evidence type="ECO:0000313" key="9">
    <source>
        <dbReference type="EMBL" id="KAJ9663596.1"/>
    </source>
</evidence>
<name>A0ABQ9NR22_9PEZI</name>
<evidence type="ECO:0000259" key="8">
    <source>
        <dbReference type="PROSITE" id="PS50016"/>
    </source>
</evidence>
<dbReference type="PROSITE" id="PS50016">
    <property type="entry name" value="ZF_PHD_2"/>
    <property type="match status" value="1"/>
</dbReference>
<feature type="compositionally biased region" description="Basic and acidic residues" evidence="7">
    <location>
        <begin position="454"/>
        <end position="463"/>
    </location>
</feature>
<dbReference type="InterPro" id="IPR019787">
    <property type="entry name" value="Znf_PHD-finger"/>
</dbReference>
<feature type="compositionally biased region" description="Low complexity" evidence="7">
    <location>
        <begin position="426"/>
        <end position="444"/>
    </location>
</feature>
<dbReference type="EMBL" id="JAPDRL010000042">
    <property type="protein sequence ID" value="KAJ9663596.1"/>
    <property type="molecule type" value="Genomic_DNA"/>
</dbReference>
<evidence type="ECO:0000256" key="2">
    <source>
        <dbReference type="ARBA" id="ARBA00022723"/>
    </source>
</evidence>
<dbReference type="Pfam" id="PF00628">
    <property type="entry name" value="PHD"/>
    <property type="match status" value="1"/>
</dbReference>
<gene>
    <name evidence="9" type="ORF">H2201_005557</name>
</gene>
<dbReference type="PROSITE" id="PS01359">
    <property type="entry name" value="ZF_PHD_1"/>
    <property type="match status" value="1"/>
</dbReference>
<feature type="region of interest" description="Disordered" evidence="7">
    <location>
        <begin position="1"/>
        <end position="61"/>
    </location>
</feature>
<feature type="compositionally biased region" description="Low complexity" evidence="7">
    <location>
        <begin position="121"/>
        <end position="147"/>
    </location>
</feature>
<feature type="region of interest" description="Disordered" evidence="7">
    <location>
        <begin position="352"/>
        <end position="477"/>
    </location>
</feature>
<dbReference type="InterPro" id="IPR013083">
    <property type="entry name" value="Znf_RING/FYVE/PHD"/>
</dbReference>
<evidence type="ECO:0000256" key="5">
    <source>
        <dbReference type="ARBA" id="ARBA00023242"/>
    </source>
</evidence>
<evidence type="ECO:0000256" key="4">
    <source>
        <dbReference type="ARBA" id="ARBA00022833"/>
    </source>
</evidence>
<evidence type="ECO:0000256" key="3">
    <source>
        <dbReference type="ARBA" id="ARBA00022771"/>
    </source>
</evidence>
<feature type="compositionally biased region" description="Low complexity" evidence="7">
    <location>
        <begin position="1"/>
        <end position="27"/>
    </location>
</feature>
<dbReference type="InterPro" id="IPR011011">
    <property type="entry name" value="Znf_FYVE_PHD"/>
</dbReference>
<feature type="region of interest" description="Disordered" evidence="7">
    <location>
        <begin position="95"/>
        <end position="227"/>
    </location>
</feature>
<feature type="compositionally biased region" description="Pro residues" evidence="7">
    <location>
        <begin position="28"/>
        <end position="38"/>
    </location>
</feature>